<dbReference type="RefSeq" id="WP_310918334.1">
    <property type="nucleotide sequence ID" value="NZ_JAMQON010000001.1"/>
</dbReference>
<keyword evidence="3" id="KW-1185">Reference proteome</keyword>
<organism evidence="2 3">
    <name type="scientific">Haloarcula saliterrae</name>
    <dbReference type="NCBI Taxonomy" id="2950534"/>
    <lineage>
        <taxon>Archaea</taxon>
        <taxon>Methanobacteriati</taxon>
        <taxon>Methanobacteriota</taxon>
        <taxon>Stenosarchaea group</taxon>
        <taxon>Halobacteria</taxon>
        <taxon>Halobacteriales</taxon>
        <taxon>Haloarculaceae</taxon>
        <taxon>Haloarcula</taxon>
    </lineage>
</organism>
<accession>A0ABU2F909</accession>
<dbReference type="Proteomes" id="UP001259659">
    <property type="component" value="Unassembled WGS sequence"/>
</dbReference>
<feature type="domain" description="DUF8014" evidence="1">
    <location>
        <begin position="1"/>
        <end position="52"/>
    </location>
</feature>
<dbReference type="InterPro" id="IPR058327">
    <property type="entry name" value="DUF8014"/>
</dbReference>
<name>A0ABU2F909_9EURY</name>
<dbReference type="EMBL" id="JAMQON010000001">
    <property type="protein sequence ID" value="MDS0258773.1"/>
    <property type="molecule type" value="Genomic_DNA"/>
</dbReference>
<protein>
    <recommendedName>
        <fullName evidence="1">DUF8014 domain-containing protein</fullName>
    </recommendedName>
</protein>
<gene>
    <name evidence="2" type="ORF">NDI56_05125</name>
</gene>
<proteinExistence type="predicted"/>
<evidence type="ECO:0000313" key="3">
    <source>
        <dbReference type="Proteomes" id="UP001259659"/>
    </source>
</evidence>
<dbReference type="Pfam" id="PF26046">
    <property type="entry name" value="DUF8014"/>
    <property type="match status" value="1"/>
</dbReference>
<evidence type="ECO:0000259" key="1">
    <source>
        <dbReference type="Pfam" id="PF26046"/>
    </source>
</evidence>
<reference evidence="2 3" key="1">
    <citation type="submission" date="2022-06" db="EMBL/GenBank/DDBJ databases">
        <title>Haloarcula sp. a new haloarchaeum isolate from saline soil.</title>
        <authorList>
            <person name="Strakova D."/>
            <person name="Galisteo C."/>
            <person name="Sanchez-Porro C."/>
            <person name="Ventosa A."/>
        </authorList>
    </citation>
    <scope>NUCLEOTIDE SEQUENCE [LARGE SCALE GENOMIC DNA]</scope>
    <source>
        <strain evidence="2 3">S1CR25-12</strain>
    </source>
</reference>
<sequence>MTACEAPDCERTAAVELHIPWRENMLACPAHARGWAARDGVVPEPLDGADGER</sequence>
<evidence type="ECO:0000313" key="2">
    <source>
        <dbReference type="EMBL" id="MDS0258773.1"/>
    </source>
</evidence>
<comment type="caution">
    <text evidence="2">The sequence shown here is derived from an EMBL/GenBank/DDBJ whole genome shotgun (WGS) entry which is preliminary data.</text>
</comment>